<dbReference type="EMBL" id="UINC01013272">
    <property type="protein sequence ID" value="SVA57472.1"/>
    <property type="molecule type" value="Genomic_DNA"/>
</dbReference>
<evidence type="ECO:0000313" key="3">
    <source>
        <dbReference type="EMBL" id="SVA57472.1"/>
    </source>
</evidence>
<feature type="transmembrane region" description="Helical" evidence="1">
    <location>
        <begin position="97"/>
        <end position="114"/>
    </location>
</feature>
<accession>A0A381WYR7</accession>
<evidence type="ECO:0000256" key="1">
    <source>
        <dbReference type="SAM" id="Phobius"/>
    </source>
</evidence>
<proteinExistence type="predicted"/>
<keyword evidence="1" id="KW-1133">Transmembrane helix</keyword>
<dbReference type="Pfam" id="PF07885">
    <property type="entry name" value="Ion_trans_2"/>
    <property type="match status" value="1"/>
</dbReference>
<dbReference type="Gene3D" id="1.10.287.70">
    <property type="match status" value="1"/>
</dbReference>
<keyword evidence="1" id="KW-0472">Membrane</keyword>
<protein>
    <recommendedName>
        <fullName evidence="2">Potassium channel domain-containing protein</fullName>
    </recommendedName>
</protein>
<name>A0A381WYR7_9ZZZZ</name>
<dbReference type="AlphaFoldDB" id="A0A381WYR7"/>
<dbReference type="SUPFAM" id="SSF81324">
    <property type="entry name" value="Voltage-gated potassium channels"/>
    <property type="match status" value="1"/>
</dbReference>
<feature type="domain" description="Potassium channel" evidence="2">
    <location>
        <begin position="27"/>
        <end position="111"/>
    </location>
</feature>
<feature type="transmembrane region" description="Helical" evidence="1">
    <location>
        <begin position="22"/>
        <end position="41"/>
    </location>
</feature>
<organism evidence="3">
    <name type="scientific">marine metagenome</name>
    <dbReference type="NCBI Taxonomy" id="408172"/>
    <lineage>
        <taxon>unclassified sequences</taxon>
        <taxon>metagenomes</taxon>
        <taxon>ecological metagenomes</taxon>
    </lineage>
</organism>
<sequence>MFPFNVFNNTIFSEKWFISRKYFFASIIIIVLIFAIIYIALDFNEKMNDNKSTYFCYNQIPNNTTFKKIWNKIYMSFTTLTTLGFGDIYPIHPLSQSIIAVQTFLTFILVTELVR</sequence>
<evidence type="ECO:0000259" key="2">
    <source>
        <dbReference type="Pfam" id="PF07885"/>
    </source>
</evidence>
<gene>
    <name evidence="3" type="ORF">METZ01_LOCUS110326</name>
</gene>
<keyword evidence="1" id="KW-0812">Transmembrane</keyword>
<dbReference type="InterPro" id="IPR013099">
    <property type="entry name" value="K_chnl_dom"/>
</dbReference>
<reference evidence="3" key="1">
    <citation type="submission" date="2018-05" db="EMBL/GenBank/DDBJ databases">
        <authorList>
            <person name="Lanie J.A."/>
            <person name="Ng W.-L."/>
            <person name="Kazmierczak K.M."/>
            <person name="Andrzejewski T.M."/>
            <person name="Davidsen T.M."/>
            <person name="Wayne K.J."/>
            <person name="Tettelin H."/>
            <person name="Glass J.I."/>
            <person name="Rusch D."/>
            <person name="Podicherti R."/>
            <person name="Tsui H.-C.T."/>
            <person name="Winkler M.E."/>
        </authorList>
    </citation>
    <scope>NUCLEOTIDE SEQUENCE</scope>
</reference>